<dbReference type="InterPro" id="IPR027417">
    <property type="entry name" value="P-loop_NTPase"/>
</dbReference>
<dbReference type="GO" id="GO:0006355">
    <property type="term" value="P:regulation of DNA-templated transcription"/>
    <property type="evidence" value="ECO:0007669"/>
    <property type="project" value="InterPro"/>
</dbReference>
<dbReference type="GO" id="GO:0005524">
    <property type="term" value="F:ATP binding"/>
    <property type="evidence" value="ECO:0007669"/>
    <property type="project" value="UniProtKB-KW"/>
</dbReference>
<dbReference type="Gene3D" id="1.10.10.60">
    <property type="entry name" value="Homeodomain-like"/>
    <property type="match status" value="1"/>
</dbReference>
<dbReference type="InterPro" id="IPR000014">
    <property type="entry name" value="PAS"/>
</dbReference>
<evidence type="ECO:0000256" key="2">
    <source>
        <dbReference type="ARBA" id="ARBA00022840"/>
    </source>
</evidence>
<dbReference type="PANTHER" id="PTHR32071">
    <property type="entry name" value="TRANSCRIPTIONAL REGULATORY PROTEIN"/>
    <property type="match status" value="1"/>
</dbReference>
<evidence type="ECO:0000259" key="7">
    <source>
        <dbReference type="PROSITE" id="PS50045"/>
    </source>
</evidence>
<dbReference type="InterPro" id="IPR002197">
    <property type="entry name" value="HTH_Fis"/>
</dbReference>
<dbReference type="PROSITE" id="PS50045">
    <property type="entry name" value="SIGMA54_INTERACT_4"/>
    <property type="match status" value="1"/>
</dbReference>
<dbReference type="CDD" id="cd00009">
    <property type="entry name" value="AAA"/>
    <property type="match status" value="1"/>
</dbReference>
<dbReference type="Gene3D" id="3.30.450.20">
    <property type="entry name" value="PAS domain"/>
    <property type="match status" value="1"/>
</dbReference>
<proteinExistence type="predicted"/>
<reference evidence="9 10" key="1">
    <citation type="journal article" date="2016" name="Nat. Commun.">
        <title>Thousands of microbial genomes shed light on interconnected biogeochemical processes in an aquifer system.</title>
        <authorList>
            <person name="Anantharaman K."/>
            <person name="Brown C.T."/>
            <person name="Hug L.A."/>
            <person name="Sharon I."/>
            <person name="Castelle C.J."/>
            <person name="Probst A.J."/>
            <person name="Thomas B.C."/>
            <person name="Singh A."/>
            <person name="Wilkins M.J."/>
            <person name="Karaoz U."/>
            <person name="Brodie E.L."/>
            <person name="Williams K.H."/>
            <person name="Hubbard S.S."/>
            <person name="Banfield J.F."/>
        </authorList>
    </citation>
    <scope>NUCLEOTIDE SEQUENCE [LARGE SCALE GENOMIC DNA]</scope>
</reference>
<accession>A0A1F5RIC6</accession>
<keyword evidence="5" id="KW-0804">Transcription</keyword>
<dbReference type="GO" id="GO:0043565">
    <property type="term" value="F:sequence-specific DNA binding"/>
    <property type="evidence" value="ECO:0007669"/>
    <property type="project" value="InterPro"/>
</dbReference>
<organism evidence="9 10">
    <name type="scientific">Candidatus Edwardsbacteria bacterium GWF2_54_11</name>
    <dbReference type="NCBI Taxonomy" id="1817851"/>
    <lineage>
        <taxon>Bacteria</taxon>
        <taxon>Candidatus Edwardsiibacteriota</taxon>
    </lineage>
</organism>
<sequence>MKRKWLKYERETRLAGFLLVMILAVVNLASILMLNHSVRQYRRQMEGHLAATARLAAESYRGNPDISGDSIEAKWSALASISGVSAIGLADSNGRWVAASNRYLLEAYLFPAVTDTEPAASWGKLTPGRMAYHPSQDYGFVNYSLREGLAGNILIMLAPAGLLPSLESGARMQNIWSAVIFPAVLIGLFLYLRLIFNPFRSMARLARDNSGGQIPSGSDVELVMDSYQGMISELRRKGRDLNELYVQERERADDLEQFSRQILASVDKGIISIDNAGKMLACNPAARDIFGIAAIESCSEIFSCQELESIGRGARLMIKELESPAGRARTIQVEISELKNSSGQKMGKNLVVTDITDVQRMEELEDISEKSALLESASQNLLAKIQPGLQEIKQSLENSSNKTVGLQLEKLERLISDYGQYFSYRDQISDRPKSPDIVFASAAMQEALNLAAKVAPADSTVMITGDSGTGKELIAREVHRLSPRSGKPFITINCAALPENLLESELFGYVKGAFTGAGRDKPGLLRVAEGGSFFLDEIGELPLGLQPKILRAIQEKEITPVGGAKSMKIDLRLIAASNQDLARMVADGKFRQDLFYRLNVFPINLAPLARRPDDIEPLAYHFLKKYNLKNKKKIEDIDSGALAALKKYRWPGNVRELENAIERALLVARGRRISLEDLNIVLPADDEIETNDGSAGLMSVSARAAARAEAELIEKVLAQTGGNKSQAARRLQISYRVMLKKIKDYGLDKA</sequence>
<evidence type="ECO:0000313" key="9">
    <source>
        <dbReference type="EMBL" id="OGF14186.1"/>
    </source>
</evidence>
<evidence type="ECO:0000256" key="1">
    <source>
        <dbReference type="ARBA" id="ARBA00022741"/>
    </source>
</evidence>
<feature type="transmembrane region" description="Helical" evidence="6">
    <location>
        <begin position="14"/>
        <end position="35"/>
    </location>
</feature>
<dbReference type="InterPro" id="IPR058031">
    <property type="entry name" value="AAA_lid_NorR"/>
</dbReference>
<keyword evidence="6" id="KW-0472">Membrane</keyword>
<keyword evidence="6" id="KW-1133">Transmembrane helix</keyword>
<keyword evidence="6" id="KW-0812">Transmembrane</keyword>
<dbReference type="InterPro" id="IPR025944">
    <property type="entry name" value="Sigma_54_int_dom_CS"/>
</dbReference>
<dbReference type="SUPFAM" id="SSF52540">
    <property type="entry name" value="P-loop containing nucleoside triphosphate hydrolases"/>
    <property type="match status" value="1"/>
</dbReference>
<evidence type="ECO:0000259" key="8">
    <source>
        <dbReference type="PROSITE" id="PS50112"/>
    </source>
</evidence>
<feature type="transmembrane region" description="Helical" evidence="6">
    <location>
        <begin position="175"/>
        <end position="196"/>
    </location>
</feature>
<evidence type="ECO:0000256" key="3">
    <source>
        <dbReference type="ARBA" id="ARBA00023015"/>
    </source>
</evidence>
<keyword evidence="1" id="KW-0547">Nucleotide-binding</keyword>
<dbReference type="Gene3D" id="1.10.8.60">
    <property type="match status" value="1"/>
</dbReference>
<feature type="domain" description="Sigma-54 factor interaction" evidence="7">
    <location>
        <begin position="437"/>
        <end position="666"/>
    </location>
</feature>
<protein>
    <recommendedName>
        <fullName evidence="11">Sigma-54 factor interaction domain-containing protein</fullName>
    </recommendedName>
</protein>
<evidence type="ECO:0000256" key="5">
    <source>
        <dbReference type="ARBA" id="ARBA00023163"/>
    </source>
</evidence>
<comment type="caution">
    <text evidence="9">The sequence shown here is derived from an EMBL/GenBank/DDBJ whole genome shotgun (WGS) entry which is preliminary data.</text>
</comment>
<dbReference type="PROSITE" id="PS00676">
    <property type="entry name" value="SIGMA54_INTERACT_2"/>
    <property type="match status" value="1"/>
</dbReference>
<dbReference type="SUPFAM" id="SSF55785">
    <property type="entry name" value="PYP-like sensor domain (PAS domain)"/>
    <property type="match status" value="1"/>
</dbReference>
<dbReference type="SMART" id="SM00382">
    <property type="entry name" value="AAA"/>
    <property type="match status" value="1"/>
</dbReference>
<dbReference type="SUPFAM" id="SSF46689">
    <property type="entry name" value="Homeodomain-like"/>
    <property type="match status" value="1"/>
</dbReference>
<dbReference type="CDD" id="cd00130">
    <property type="entry name" value="PAS"/>
    <property type="match status" value="1"/>
</dbReference>
<dbReference type="InterPro" id="IPR025662">
    <property type="entry name" value="Sigma_54_int_dom_ATP-bd_1"/>
</dbReference>
<keyword evidence="4" id="KW-0238">DNA-binding</keyword>
<dbReference type="PRINTS" id="PR01590">
    <property type="entry name" value="HTHFIS"/>
</dbReference>
<dbReference type="Pfam" id="PF02954">
    <property type="entry name" value="HTH_8"/>
    <property type="match status" value="1"/>
</dbReference>
<dbReference type="PROSITE" id="PS00688">
    <property type="entry name" value="SIGMA54_INTERACT_3"/>
    <property type="match status" value="1"/>
</dbReference>
<feature type="domain" description="PAS" evidence="8">
    <location>
        <begin position="255"/>
        <end position="296"/>
    </location>
</feature>
<dbReference type="InterPro" id="IPR035965">
    <property type="entry name" value="PAS-like_dom_sf"/>
</dbReference>
<evidence type="ECO:0008006" key="11">
    <source>
        <dbReference type="Google" id="ProtNLM"/>
    </source>
</evidence>
<dbReference type="FunFam" id="3.40.50.300:FF:000006">
    <property type="entry name" value="DNA-binding transcriptional regulator NtrC"/>
    <property type="match status" value="1"/>
</dbReference>
<dbReference type="Pfam" id="PF25601">
    <property type="entry name" value="AAA_lid_14"/>
    <property type="match status" value="1"/>
</dbReference>
<keyword evidence="2" id="KW-0067">ATP-binding</keyword>
<keyword evidence="3" id="KW-0805">Transcription regulation</keyword>
<dbReference type="InterPro" id="IPR025943">
    <property type="entry name" value="Sigma_54_int_dom_ATP-bd_2"/>
</dbReference>
<name>A0A1F5RIC6_9BACT</name>
<dbReference type="InterPro" id="IPR009057">
    <property type="entry name" value="Homeodomain-like_sf"/>
</dbReference>
<gene>
    <name evidence="9" type="ORF">A2024_07540</name>
</gene>
<dbReference type="EMBL" id="MFFM01000007">
    <property type="protein sequence ID" value="OGF14186.1"/>
    <property type="molecule type" value="Genomic_DNA"/>
</dbReference>
<evidence type="ECO:0000313" key="10">
    <source>
        <dbReference type="Proteomes" id="UP000177230"/>
    </source>
</evidence>
<dbReference type="AlphaFoldDB" id="A0A1F5RIC6"/>
<evidence type="ECO:0000256" key="4">
    <source>
        <dbReference type="ARBA" id="ARBA00023125"/>
    </source>
</evidence>
<dbReference type="Gene3D" id="3.40.50.300">
    <property type="entry name" value="P-loop containing nucleotide triphosphate hydrolases"/>
    <property type="match status" value="1"/>
</dbReference>
<dbReference type="InterPro" id="IPR002078">
    <property type="entry name" value="Sigma_54_int"/>
</dbReference>
<dbReference type="Pfam" id="PF00158">
    <property type="entry name" value="Sigma54_activat"/>
    <property type="match status" value="1"/>
</dbReference>
<evidence type="ECO:0000256" key="6">
    <source>
        <dbReference type="SAM" id="Phobius"/>
    </source>
</evidence>
<dbReference type="InterPro" id="IPR003593">
    <property type="entry name" value="AAA+_ATPase"/>
</dbReference>
<dbReference type="PROSITE" id="PS00675">
    <property type="entry name" value="SIGMA54_INTERACT_1"/>
    <property type="match status" value="1"/>
</dbReference>
<dbReference type="PROSITE" id="PS50112">
    <property type="entry name" value="PAS"/>
    <property type="match status" value="1"/>
</dbReference>
<dbReference type="Proteomes" id="UP000177230">
    <property type="component" value="Unassembled WGS sequence"/>
</dbReference>